<dbReference type="AlphaFoldDB" id="A0A3T0E5R6"/>
<dbReference type="InterPro" id="IPR036249">
    <property type="entry name" value="Thioredoxin-like_sf"/>
</dbReference>
<dbReference type="Pfam" id="PF13409">
    <property type="entry name" value="GST_N_2"/>
    <property type="match status" value="1"/>
</dbReference>
<keyword evidence="2" id="KW-1185">Reference proteome</keyword>
<dbReference type="CDD" id="cd00570">
    <property type="entry name" value="GST_N_family"/>
    <property type="match status" value="1"/>
</dbReference>
<dbReference type="GO" id="GO:0016740">
    <property type="term" value="F:transferase activity"/>
    <property type="evidence" value="ECO:0007669"/>
    <property type="project" value="UniProtKB-KW"/>
</dbReference>
<dbReference type="InterPro" id="IPR004046">
    <property type="entry name" value="GST_C"/>
</dbReference>
<dbReference type="Gene3D" id="3.40.30.10">
    <property type="entry name" value="Glutaredoxin"/>
    <property type="match status" value="1"/>
</dbReference>
<dbReference type="OrthoDB" id="9794721at2"/>
<gene>
    <name evidence="1" type="ORF">X907_0015</name>
</gene>
<dbReference type="SFLD" id="SFLDS00019">
    <property type="entry name" value="Glutathione_Transferase_(cytos"/>
    <property type="match status" value="1"/>
</dbReference>
<keyword evidence="1" id="KW-0808">Transferase</keyword>
<dbReference type="SFLD" id="SFLDG00358">
    <property type="entry name" value="Main_(cytGST)"/>
    <property type="match status" value="1"/>
</dbReference>
<proteinExistence type="predicted"/>
<dbReference type="PROSITE" id="PS50405">
    <property type="entry name" value="GST_CTER"/>
    <property type="match status" value="1"/>
</dbReference>
<organism evidence="1 2">
    <name type="scientific">Glycocaulis alkaliphilus</name>
    <dbReference type="NCBI Taxonomy" id="1434191"/>
    <lineage>
        <taxon>Bacteria</taxon>
        <taxon>Pseudomonadati</taxon>
        <taxon>Pseudomonadota</taxon>
        <taxon>Alphaproteobacteria</taxon>
        <taxon>Maricaulales</taxon>
        <taxon>Maricaulaceae</taxon>
        <taxon>Glycocaulis</taxon>
    </lineage>
</organism>
<sequence length="225" mass="25788">MFILHHWPLDPWSRQARLALAEKKCAVELRFQRVWEPEDAFFDLNPAGLTPVLEDRSGETPLVIVQADAILAHLEETRPEPPLLPSDPAGRAEVRRLVTWFDRKFDAEVNAYLLHEKLEKRMQNLGSPDAGIIRAGRDFLRAHLDYMSMLLERRDGLAGPRYSMADLVAAAHLSCVDYLGDVPWDSFPAAKAWYERIKCRPAFRSLLDDRLPGLPPARWYADLDF</sequence>
<dbReference type="CDD" id="cd00299">
    <property type="entry name" value="GST_C_family"/>
    <property type="match status" value="1"/>
</dbReference>
<dbReference type="InterPro" id="IPR004045">
    <property type="entry name" value="Glutathione_S-Trfase_N"/>
</dbReference>
<dbReference type="InterPro" id="IPR036282">
    <property type="entry name" value="Glutathione-S-Trfase_C_sf"/>
</dbReference>
<dbReference type="KEGG" id="gak:X907_0015"/>
<dbReference type="SUPFAM" id="SSF52833">
    <property type="entry name" value="Thioredoxin-like"/>
    <property type="match status" value="1"/>
</dbReference>
<dbReference type="InterPro" id="IPR010987">
    <property type="entry name" value="Glutathione-S-Trfase_C-like"/>
</dbReference>
<reference evidence="1 2" key="1">
    <citation type="submission" date="2016-12" db="EMBL/GenBank/DDBJ databases">
        <title>The genome of dimorphic prosthecate Glycocaulis alkaliphilus 6b-8t, isolated from crude oil dictates its adaptability in petroleum environments.</title>
        <authorList>
            <person name="Wu X.-L."/>
            <person name="Geng S."/>
        </authorList>
    </citation>
    <scope>NUCLEOTIDE SEQUENCE [LARGE SCALE GENOMIC DNA]</scope>
    <source>
        <strain evidence="1 2">6B-8</strain>
    </source>
</reference>
<evidence type="ECO:0000313" key="1">
    <source>
        <dbReference type="EMBL" id="AZU02566.1"/>
    </source>
</evidence>
<dbReference type="Pfam" id="PF00043">
    <property type="entry name" value="GST_C"/>
    <property type="match status" value="1"/>
</dbReference>
<evidence type="ECO:0000313" key="2">
    <source>
        <dbReference type="Proteomes" id="UP000286954"/>
    </source>
</evidence>
<dbReference type="SUPFAM" id="SSF47616">
    <property type="entry name" value="GST C-terminal domain-like"/>
    <property type="match status" value="1"/>
</dbReference>
<dbReference type="Proteomes" id="UP000286954">
    <property type="component" value="Chromosome"/>
</dbReference>
<dbReference type="RefSeq" id="WP_127565040.1">
    <property type="nucleotide sequence ID" value="NZ_BMFB01000004.1"/>
</dbReference>
<protein>
    <submittedName>
        <fullName evidence="1">Glutathione S-transferase-like protein</fullName>
    </submittedName>
</protein>
<accession>A0A3T0E5R6</accession>
<dbReference type="InterPro" id="IPR040079">
    <property type="entry name" value="Glutathione_S-Trfase"/>
</dbReference>
<dbReference type="PANTHER" id="PTHR44051:SF8">
    <property type="entry name" value="GLUTATHIONE S-TRANSFERASE GSTA"/>
    <property type="match status" value="1"/>
</dbReference>
<dbReference type="PANTHER" id="PTHR44051">
    <property type="entry name" value="GLUTATHIONE S-TRANSFERASE-RELATED"/>
    <property type="match status" value="1"/>
</dbReference>
<dbReference type="EMBL" id="CP018911">
    <property type="protein sequence ID" value="AZU02566.1"/>
    <property type="molecule type" value="Genomic_DNA"/>
</dbReference>
<name>A0A3T0E5R6_9PROT</name>
<dbReference type="PROSITE" id="PS50404">
    <property type="entry name" value="GST_NTER"/>
    <property type="match status" value="1"/>
</dbReference>
<dbReference type="Gene3D" id="1.20.1050.10">
    <property type="match status" value="1"/>
</dbReference>